<dbReference type="GO" id="GO:0051539">
    <property type="term" value="F:4 iron, 4 sulfur cluster binding"/>
    <property type="evidence" value="ECO:0007669"/>
    <property type="project" value="UniProtKB-KW"/>
</dbReference>
<dbReference type="Proteomes" id="UP000320781">
    <property type="component" value="Unassembled WGS sequence"/>
</dbReference>
<evidence type="ECO:0000256" key="4">
    <source>
        <dbReference type="ARBA" id="ARBA00022723"/>
    </source>
</evidence>
<evidence type="ECO:0000256" key="1">
    <source>
        <dbReference type="ARBA" id="ARBA00001966"/>
    </source>
</evidence>
<feature type="region of interest" description="Disordered" evidence="9">
    <location>
        <begin position="439"/>
        <end position="466"/>
    </location>
</feature>
<dbReference type="GO" id="GO:0016625">
    <property type="term" value="F:oxidoreductase activity, acting on the aldehyde or oxo group of donors, iron-sulfur protein as acceptor"/>
    <property type="evidence" value="ECO:0007669"/>
    <property type="project" value="InterPro"/>
</dbReference>
<evidence type="ECO:0000256" key="5">
    <source>
        <dbReference type="ARBA" id="ARBA00023002"/>
    </source>
</evidence>
<comment type="similarity">
    <text evidence="2">Belongs to the AOR/FOR family.</text>
</comment>
<dbReference type="GO" id="GO:0009055">
    <property type="term" value="F:electron transfer activity"/>
    <property type="evidence" value="ECO:0007669"/>
    <property type="project" value="InterPro"/>
</dbReference>
<dbReference type="SMART" id="SM00790">
    <property type="entry name" value="AFOR_N"/>
    <property type="match status" value="1"/>
</dbReference>
<feature type="compositionally biased region" description="Basic and acidic residues" evidence="9">
    <location>
        <begin position="451"/>
        <end position="466"/>
    </location>
</feature>
<evidence type="ECO:0000256" key="9">
    <source>
        <dbReference type="SAM" id="MobiDB-lite"/>
    </source>
</evidence>
<keyword evidence="7" id="KW-0411">Iron-sulfur</keyword>
<dbReference type="InterPro" id="IPR013985">
    <property type="entry name" value="Ald_Fedxn_OxRdtase_dom3"/>
</dbReference>
<sequence>MYGWQGKILKVDLSRERIETVPLTEKLRANFIGGRGINAKILFDELKRGTGGFDPDNVLIFGSGPLSGTLAPGAGRFNVSGKSPLGFLGDSNCGGHWAPELKFSGFDHILIRGKAKKPVYLLIRDGEAKLLDAEHLWGLDTWQTQKSIRKELRDPGVEVVCIGQAGENLVRLASIRTSLKHSAARGGMGAVMGSKNLKAIVVRGTQGVKIAHPEKFLQATKKCTELLKTHSFQTGFQAGDTAGTYGKLWSWHHTHSKLGTKHHQAANWEDADKLSPRLFHSQYRTKMLGDFSCPVQCLPRFRIKDGRYRGLYGEGPEFESIVSFGSMCLNTDLASVIRAAELTNRYGLDCDSTGRTIAFAMELYERGIITDKDIGFPLRWGDSQAIIRMVELIAKREGFGDILAEGELRAAQKIGRGAKKFALTIKGLELHESFRGSGAGHALGHSTSTRGSDHLRSSHHAEHDLSSEEAEKFYGYREAADRSVYEHKEKQVIYNEYSAALADMLEVCKFFGHWASPYCIDADLFAEVFSAATGIKMSGKDMLKAAERVYNVERAFIVREGARRKDDYPPDREFEDPLPSGPMRGSVLDRRKYDALLTRYYIAHGWDKKDGIPTREKLEELELRDVAKALEKALGEKV</sequence>
<protein>
    <submittedName>
        <fullName evidence="11">Aldehyde ferredoxin oxidoreductase</fullName>
    </submittedName>
</protein>
<feature type="domain" description="Aldehyde ferredoxin oxidoreductase N-terminal" evidence="10">
    <location>
        <begin position="4"/>
        <end position="206"/>
    </location>
</feature>
<comment type="cofactor">
    <cofactor evidence="1">
        <name>[4Fe-4S] cluster</name>
        <dbReference type="ChEBI" id="CHEBI:49883"/>
    </cofactor>
</comment>
<keyword evidence="5" id="KW-0560">Oxidoreductase</keyword>
<dbReference type="AlphaFoldDB" id="A0A523QKL7"/>
<dbReference type="InterPro" id="IPR013984">
    <property type="entry name" value="Ald_Fedxn_OxRdtase_dom2"/>
</dbReference>
<evidence type="ECO:0000256" key="6">
    <source>
        <dbReference type="ARBA" id="ARBA00023004"/>
    </source>
</evidence>
<keyword evidence="6" id="KW-0408">Iron</keyword>
<dbReference type="PANTHER" id="PTHR30038:SF0">
    <property type="entry name" value="TUNGSTEN-CONTAINING ALDEHYDE FERREDOXIN OXIDOREDUCTASE"/>
    <property type="match status" value="1"/>
</dbReference>
<evidence type="ECO:0000313" key="11">
    <source>
        <dbReference type="EMBL" id="TES86265.1"/>
    </source>
</evidence>
<dbReference type="Pfam" id="PF02730">
    <property type="entry name" value="AFOR_N"/>
    <property type="match status" value="1"/>
</dbReference>
<organism evidence="11 12">
    <name type="scientific">Aerophobetes bacterium</name>
    <dbReference type="NCBI Taxonomy" id="2030807"/>
    <lineage>
        <taxon>Bacteria</taxon>
        <taxon>Candidatus Aerophobota</taxon>
    </lineage>
</organism>
<evidence type="ECO:0000256" key="3">
    <source>
        <dbReference type="ARBA" id="ARBA00022485"/>
    </source>
</evidence>
<evidence type="ECO:0000256" key="8">
    <source>
        <dbReference type="ARBA" id="ARBA00049934"/>
    </source>
</evidence>
<dbReference type="Gene3D" id="3.60.9.10">
    <property type="entry name" value="Aldehyde ferredoxin oxidoreductase, N-terminal domain"/>
    <property type="match status" value="1"/>
</dbReference>
<proteinExistence type="inferred from homology"/>
<evidence type="ECO:0000313" key="12">
    <source>
        <dbReference type="Proteomes" id="UP000320781"/>
    </source>
</evidence>
<dbReference type="SUPFAM" id="SSF48310">
    <property type="entry name" value="Aldehyde ferredoxin oxidoreductase, C-terminal domains"/>
    <property type="match status" value="1"/>
</dbReference>
<dbReference type="SUPFAM" id="SSF56228">
    <property type="entry name" value="Aldehyde ferredoxin oxidoreductase, N-terminal domain"/>
    <property type="match status" value="1"/>
</dbReference>
<dbReference type="InterPro" id="IPR001203">
    <property type="entry name" value="OxRdtase_Ald_Fedxn_C"/>
</dbReference>
<dbReference type="GO" id="GO:0046872">
    <property type="term" value="F:metal ion binding"/>
    <property type="evidence" value="ECO:0007669"/>
    <property type="project" value="UniProtKB-KW"/>
</dbReference>
<dbReference type="PANTHER" id="PTHR30038">
    <property type="entry name" value="ALDEHYDE FERREDOXIN OXIDOREDUCTASE"/>
    <property type="match status" value="1"/>
</dbReference>
<dbReference type="Gene3D" id="1.10.599.10">
    <property type="entry name" value="Aldehyde Ferredoxin Oxidoreductase Protein, subunit A, domain 3"/>
    <property type="match status" value="1"/>
</dbReference>
<evidence type="ECO:0000256" key="2">
    <source>
        <dbReference type="ARBA" id="ARBA00011032"/>
    </source>
</evidence>
<comment type="cofactor">
    <cofactor evidence="8">
        <name>tungstopterin</name>
        <dbReference type="ChEBI" id="CHEBI:30402"/>
    </cofactor>
</comment>
<dbReference type="InterPro" id="IPR051919">
    <property type="entry name" value="W-dependent_AOR"/>
</dbReference>
<keyword evidence="3" id="KW-0004">4Fe-4S</keyword>
<evidence type="ECO:0000259" key="10">
    <source>
        <dbReference type="SMART" id="SM00790"/>
    </source>
</evidence>
<name>A0A523QKL7_UNCAE</name>
<evidence type="ECO:0000256" key="7">
    <source>
        <dbReference type="ARBA" id="ARBA00023014"/>
    </source>
</evidence>
<dbReference type="Pfam" id="PF01314">
    <property type="entry name" value="AFOR_C"/>
    <property type="match status" value="1"/>
</dbReference>
<dbReference type="Gene3D" id="1.10.569.10">
    <property type="entry name" value="Aldehyde Ferredoxin Oxidoreductase Protein, subunit A, domain 2"/>
    <property type="match status" value="1"/>
</dbReference>
<dbReference type="InterPro" id="IPR036021">
    <property type="entry name" value="Tungsten_al_ferr_oxy-like_C"/>
</dbReference>
<comment type="caution">
    <text evidence="11">The sequence shown here is derived from an EMBL/GenBank/DDBJ whole genome shotgun (WGS) entry which is preliminary data.</text>
</comment>
<gene>
    <name evidence="11" type="ORF">E3J95_02370</name>
</gene>
<reference evidence="11 12" key="1">
    <citation type="submission" date="2019-03" db="EMBL/GenBank/DDBJ databases">
        <title>Metabolic potential of uncultured bacteria and archaea associated with petroleum seepage in deep-sea sediments.</title>
        <authorList>
            <person name="Dong X."/>
            <person name="Hubert C."/>
        </authorList>
    </citation>
    <scope>NUCLEOTIDE SEQUENCE [LARGE SCALE GENOMIC DNA]</scope>
    <source>
        <strain evidence="11">E44_bin92</strain>
    </source>
</reference>
<dbReference type="InterPro" id="IPR013983">
    <property type="entry name" value="Ald_Fedxn_OxRdtase_N"/>
</dbReference>
<dbReference type="EMBL" id="SOKU01000114">
    <property type="protein sequence ID" value="TES86265.1"/>
    <property type="molecule type" value="Genomic_DNA"/>
</dbReference>
<keyword evidence="4" id="KW-0479">Metal-binding</keyword>
<accession>A0A523QKL7</accession>
<dbReference type="InterPro" id="IPR036503">
    <property type="entry name" value="Ald_Fedxn_OxRdtase_N_sf"/>
</dbReference>